<dbReference type="HOGENOM" id="CLU_013253_1_2_1"/>
<gene>
    <name evidence="5" type="ORF">M408DRAFT_73127</name>
</gene>
<name>A0A0C2XAH9_SERVB</name>
<dbReference type="InterPro" id="IPR033121">
    <property type="entry name" value="PEPTIDASE_A1"/>
</dbReference>
<feature type="region of interest" description="Disordered" evidence="3">
    <location>
        <begin position="410"/>
        <end position="451"/>
    </location>
</feature>
<dbReference type="PROSITE" id="PS51767">
    <property type="entry name" value="PEPTIDASE_A1"/>
    <property type="match status" value="1"/>
</dbReference>
<dbReference type="PANTHER" id="PTHR47966:SF51">
    <property type="entry name" value="BETA-SITE APP-CLEAVING ENZYME, ISOFORM A-RELATED"/>
    <property type="match status" value="1"/>
</dbReference>
<evidence type="ECO:0000256" key="1">
    <source>
        <dbReference type="ARBA" id="ARBA00007447"/>
    </source>
</evidence>
<evidence type="ECO:0000313" key="6">
    <source>
        <dbReference type="Proteomes" id="UP000054097"/>
    </source>
</evidence>
<feature type="region of interest" description="Disordered" evidence="3">
    <location>
        <begin position="1"/>
        <end position="22"/>
    </location>
</feature>
<feature type="compositionally biased region" description="Polar residues" evidence="3">
    <location>
        <begin position="437"/>
        <end position="451"/>
    </location>
</feature>
<dbReference type="Proteomes" id="UP000054097">
    <property type="component" value="Unassembled WGS sequence"/>
</dbReference>
<dbReference type="AlphaFoldDB" id="A0A0C2XAH9"/>
<dbReference type="EMBL" id="KN824308">
    <property type="protein sequence ID" value="KIM26187.1"/>
    <property type="molecule type" value="Genomic_DNA"/>
</dbReference>
<comment type="similarity">
    <text evidence="1">Belongs to the peptidase A1 family.</text>
</comment>
<dbReference type="InterPro" id="IPR034164">
    <property type="entry name" value="Pepsin-like_dom"/>
</dbReference>
<proteinExistence type="inferred from homology"/>
<evidence type="ECO:0000259" key="4">
    <source>
        <dbReference type="PROSITE" id="PS51767"/>
    </source>
</evidence>
<sequence>MKRLRHHFGSLEDKREQKRSKTVPLGNLREDVMYYTTIQMGTPPQYIDVQLDTGSSDLWVYTTECPTCKPTSPLPTNDGTAQYFNKTRTSTLLITTTPVNITYGGGDAVAGVLATETVALGGISVPDQTFIYVNSQQGTKGGPGLMGLGWTANTVTNATPWWLNAIDQFEAPEFSFLFAQSNGTNNGNPSAGGQFTIGGRNQSVYTGDLSFVPTVSEKYWDVPFSQIVVSPSLTLPIVNSTVNVIDSGTTLLYGPPADVEAFYGGVEGAVKGELVSNTSLGGMWLIPCNTAVNAEFVFGNASVTWPAAAVHMPATAAWIYNNVPGGLNTTYCVGGLATPNFSSTAISFWVFGDAFLKGVYTIFRKGTDGEHPSIGFAKLKGVDYTGNGSLILGYNGNGVDGTIGRTGPNAVVIDGRANSTDETSESTAGSEQPPPSDSTENGGASNPTTPM</sequence>
<dbReference type="Gene3D" id="2.40.70.10">
    <property type="entry name" value="Acid Proteases"/>
    <property type="match status" value="2"/>
</dbReference>
<dbReference type="OrthoDB" id="15189at2759"/>
<dbReference type="InterPro" id="IPR021109">
    <property type="entry name" value="Peptidase_aspartic_dom_sf"/>
</dbReference>
<evidence type="ECO:0000256" key="3">
    <source>
        <dbReference type="SAM" id="MobiDB-lite"/>
    </source>
</evidence>
<feature type="active site" evidence="2">
    <location>
        <position position="52"/>
    </location>
</feature>
<feature type="active site" evidence="2">
    <location>
        <position position="246"/>
    </location>
</feature>
<dbReference type="PRINTS" id="PR00792">
    <property type="entry name" value="PEPSIN"/>
</dbReference>
<dbReference type="STRING" id="933852.A0A0C2XAH9"/>
<accession>A0A0C2XAH9</accession>
<feature type="compositionally biased region" description="Polar residues" evidence="3">
    <location>
        <begin position="417"/>
        <end position="430"/>
    </location>
</feature>
<feature type="domain" description="Peptidase A1" evidence="4">
    <location>
        <begin position="34"/>
        <end position="377"/>
    </location>
</feature>
<dbReference type="PANTHER" id="PTHR47966">
    <property type="entry name" value="BETA-SITE APP-CLEAVING ENZYME, ISOFORM A-RELATED"/>
    <property type="match status" value="1"/>
</dbReference>
<reference evidence="5 6" key="1">
    <citation type="submission" date="2014-04" db="EMBL/GenBank/DDBJ databases">
        <authorList>
            <consortium name="DOE Joint Genome Institute"/>
            <person name="Kuo A."/>
            <person name="Zuccaro A."/>
            <person name="Kohler A."/>
            <person name="Nagy L.G."/>
            <person name="Floudas D."/>
            <person name="Copeland A."/>
            <person name="Barry K.W."/>
            <person name="Cichocki N."/>
            <person name="Veneault-Fourrey C."/>
            <person name="LaButti K."/>
            <person name="Lindquist E.A."/>
            <person name="Lipzen A."/>
            <person name="Lundell T."/>
            <person name="Morin E."/>
            <person name="Murat C."/>
            <person name="Sun H."/>
            <person name="Tunlid A."/>
            <person name="Henrissat B."/>
            <person name="Grigoriev I.V."/>
            <person name="Hibbett D.S."/>
            <person name="Martin F."/>
            <person name="Nordberg H.P."/>
            <person name="Cantor M.N."/>
            <person name="Hua S.X."/>
        </authorList>
    </citation>
    <scope>NUCLEOTIDE SEQUENCE [LARGE SCALE GENOMIC DNA]</scope>
    <source>
        <strain evidence="5 6">MAFF 305830</strain>
    </source>
</reference>
<dbReference type="GO" id="GO:0006508">
    <property type="term" value="P:proteolysis"/>
    <property type="evidence" value="ECO:0007669"/>
    <property type="project" value="InterPro"/>
</dbReference>
<dbReference type="SUPFAM" id="SSF50630">
    <property type="entry name" value="Acid proteases"/>
    <property type="match status" value="1"/>
</dbReference>
<dbReference type="Pfam" id="PF00026">
    <property type="entry name" value="Asp"/>
    <property type="match status" value="1"/>
</dbReference>
<reference evidence="6" key="2">
    <citation type="submission" date="2015-01" db="EMBL/GenBank/DDBJ databases">
        <title>Evolutionary Origins and Diversification of the Mycorrhizal Mutualists.</title>
        <authorList>
            <consortium name="DOE Joint Genome Institute"/>
            <consortium name="Mycorrhizal Genomics Consortium"/>
            <person name="Kohler A."/>
            <person name="Kuo A."/>
            <person name="Nagy L.G."/>
            <person name="Floudas D."/>
            <person name="Copeland A."/>
            <person name="Barry K.W."/>
            <person name="Cichocki N."/>
            <person name="Veneault-Fourrey C."/>
            <person name="LaButti K."/>
            <person name="Lindquist E.A."/>
            <person name="Lipzen A."/>
            <person name="Lundell T."/>
            <person name="Morin E."/>
            <person name="Murat C."/>
            <person name="Riley R."/>
            <person name="Ohm R."/>
            <person name="Sun H."/>
            <person name="Tunlid A."/>
            <person name="Henrissat B."/>
            <person name="Grigoriev I.V."/>
            <person name="Hibbett D.S."/>
            <person name="Martin F."/>
        </authorList>
    </citation>
    <scope>NUCLEOTIDE SEQUENCE [LARGE SCALE GENOMIC DNA]</scope>
    <source>
        <strain evidence="6">MAFF 305830</strain>
    </source>
</reference>
<dbReference type="CDD" id="cd05471">
    <property type="entry name" value="pepsin_like"/>
    <property type="match status" value="1"/>
</dbReference>
<protein>
    <recommendedName>
        <fullName evidence="4">Peptidase A1 domain-containing protein</fullName>
    </recommendedName>
</protein>
<evidence type="ECO:0000313" key="5">
    <source>
        <dbReference type="EMBL" id="KIM26187.1"/>
    </source>
</evidence>
<keyword evidence="6" id="KW-1185">Reference proteome</keyword>
<evidence type="ECO:0000256" key="2">
    <source>
        <dbReference type="PIRSR" id="PIRSR601461-1"/>
    </source>
</evidence>
<dbReference type="GO" id="GO:0004190">
    <property type="term" value="F:aspartic-type endopeptidase activity"/>
    <property type="evidence" value="ECO:0007669"/>
    <property type="project" value="InterPro"/>
</dbReference>
<dbReference type="InterPro" id="IPR001461">
    <property type="entry name" value="Aspartic_peptidase_A1"/>
</dbReference>
<organism evidence="5 6">
    <name type="scientific">Serendipita vermifera MAFF 305830</name>
    <dbReference type="NCBI Taxonomy" id="933852"/>
    <lineage>
        <taxon>Eukaryota</taxon>
        <taxon>Fungi</taxon>
        <taxon>Dikarya</taxon>
        <taxon>Basidiomycota</taxon>
        <taxon>Agaricomycotina</taxon>
        <taxon>Agaricomycetes</taxon>
        <taxon>Sebacinales</taxon>
        <taxon>Serendipitaceae</taxon>
        <taxon>Serendipita</taxon>
    </lineage>
</organism>